<gene>
    <name evidence="1" type="ORF">BSZ19_26010</name>
</gene>
<dbReference type="RefSeq" id="WP_085402277.1">
    <property type="nucleotide sequence ID" value="NZ_NAFL01000263.1"/>
</dbReference>
<dbReference type="EMBL" id="NAFL01000263">
    <property type="protein sequence ID" value="OSJ30007.1"/>
    <property type="molecule type" value="Genomic_DNA"/>
</dbReference>
<comment type="caution">
    <text evidence="1">The sequence shown here is derived from an EMBL/GenBank/DDBJ whole genome shotgun (WGS) entry which is preliminary data.</text>
</comment>
<name>A0A1Y2JLC9_BRAJP</name>
<evidence type="ECO:0000313" key="2">
    <source>
        <dbReference type="Proteomes" id="UP000193335"/>
    </source>
</evidence>
<accession>A0A1Y2JLC9</accession>
<reference evidence="1 2" key="1">
    <citation type="submission" date="2017-03" db="EMBL/GenBank/DDBJ databases">
        <title>Whole genome sequences of fourteen strains of Bradyrhizobium canariense and one strain of Bradyrhizobium japonicum isolated from Lupinus (Papilionoideae: Genisteae) species in Algeria.</title>
        <authorList>
            <person name="Crovadore J."/>
            <person name="Chekireb D."/>
            <person name="Brachmann A."/>
            <person name="Chablais R."/>
            <person name="Cochard B."/>
            <person name="Lefort F."/>
        </authorList>
    </citation>
    <scope>NUCLEOTIDE SEQUENCE [LARGE SCALE GENOMIC DNA]</scope>
    <source>
        <strain evidence="1 2">UBMA197</strain>
    </source>
</reference>
<dbReference type="CDD" id="cd09117">
    <property type="entry name" value="PLDc_Bfil_DEXD_like"/>
    <property type="match status" value="1"/>
</dbReference>
<protein>
    <recommendedName>
        <fullName evidence="3">Phospholipase D-like domain-containing protein</fullName>
    </recommendedName>
</protein>
<sequence length="398" mass="44124">MHAEFLEAQVVQQRLKQYMDHYDEFHWAVAWGTDVDLLEQLFGHRAKFTNVTFGVAFSQTDPAVVDALVGVANGYIATKFKGGTYHPKVYGFRSGKQVAAIVGSANFTHGGLGKNFEAAVALTGTIDDPALANILAFARTSARYGQEVTQPYADAYRASYVRAARLPKPPRDPVQTARIGAAGKVMAMNWDEYSRRVRSSRHHNVTKSLELIAVARRWFATEASFASFSPAQRKAIAGILGKYQKYDSDLEREWGWFGSMGAAGDFANRVADNDPSLARALDGIPLSGEVTRAQYDRYCTLFRRAFERSSRTGGVPSATRLLSMKRPDTFLCVCKPNVVAVAKALGFARTTLDLDNYGERVVEPIKLSVWYNADKPDHPDGELWEARVAMLDALFYHS</sequence>
<proteinExistence type="predicted"/>
<evidence type="ECO:0000313" key="1">
    <source>
        <dbReference type="EMBL" id="OSJ30007.1"/>
    </source>
</evidence>
<dbReference type="Gene3D" id="3.30.870.10">
    <property type="entry name" value="Endonuclease Chain A"/>
    <property type="match status" value="1"/>
</dbReference>
<dbReference type="Proteomes" id="UP000193335">
    <property type="component" value="Unassembled WGS sequence"/>
</dbReference>
<organism evidence="1 2">
    <name type="scientific">Bradyrhizobium japonicum</name>
    <dbReference type="NCBI Taxonomy" id="375"/>
    <lineage>
        <taxon>Bacteria</taxon>
        <taxon>Pseudomonadati</taxon>
        <taxon>Pseudomonadota</taxon>
        <taxon>Alphaproteobacteria</taxon>
        <taxon>Hyphomicrobiales</taxon>
        <taxon>Nitrobacteraceae</taxon>
        <taxon>Bradyrhizobium</taxon>
    </lineage>
</organism>
<dbReference type="AlphaFoldDB" id="A0A1Y2JLC9"/>
<evidence type="ECO:0008006" key="3">
    <source>
        <dbReference type="Google" id="ProtNLM"/>
    </source>
</evidence>